<feature type="compositionally biased region" description="Polar residues" evidence="1">
    <location>
        <begin position="369"/>
        <end position="384"/>
    </location>
</feature>
<dbReference type="PANTHER" id="PTHR36562:SF5">
    <property type="entry name" value="SERINE_ARGININE REPETITIVE MATRIX 2"/>
    <property type="match status" value="1"/>
</dbReference>
<reference evidence="3" key="2">
    <citation type="submission" date="2015-01" db="EMBL/GenBank/DDBJ databases">
        <title>Evolutionary Origins and Diversification of the Mycorrhizal Mutualists.</title>
        <authorList>
            <consortium name="DOE Joint Genome Institute"/>
            <consortium name="Mycorrhizal Genomics Consortium"/>
            <person name="Kohler A."/>
            <person name="Kuo A."/>
            <person name="Nagy L.G."/>
            <person name="Floudas D."/>
            <person name="Copeland A."/>
            <person name="Barry K.W."/>
            <person name="Cichocki N."/>
            <person name="Veneault-Fourrey C."/>
            <person name="LaButti K."/>
            <person name="Lindquist E.A."/>
            <person name="Lipzen A."/>
            <person name="Lundell T."/>
            <person name="Morin E."/>
            <person name="Murat C."/>
            <person name="Riley R."/>
            <person name="Ohm R."/>
            <person name="Sun H."/>
            <person name="Tunlid A."/>
            <person name="Henrissat B."/>
            <person name="Grigoriev I.V."/>
            <person name="Hibbett D.S."/>
            <person name="Martin F."/>
        </authorList>
    </citation>
    <scope>NUCLEOTIDE SEQUENCE [LARGE SCALE GENOMIC DNA]</scope>
    <source>
        <strain evidence="3">MUT 4182</strain>
    </source>
</reference>
<dbReference type="PANTHER" id="PTHR36562">
    <property type="entry name" value="SERINE/ARGININE REPETITIVE MATRIX 2"/>
    <property type="match status" value="1"/>
</dbReference>
<dbReference type="InterPro" id="IPR046521">
    <property type="entry name" value="DUF6698"/>
</dbReference>
<dbReference type="Proteomes" id="UP000054248">
    <property type="component" value="Unassembled WGS sequence"/>
</dbReference>
<feature type="compositionally biased region" description="Polar residues" evidence="1">
    <location>
        <begin position="512"/>
        <end position="526"/>
    </location>
</feature>
<feature type="compositionally biased region" description="Basic and acidic residues" evidence="1">
    <location>
        <begin position="442"/>
        <end position="485"/>
    </location>
</feature>
<gene>
    <name evidence="2" type="ORF">M407DRAFT_34330</name>
</gene>
<feature type="region of interest" description="Disordered" evidence="1">
    <location>
        <begin position="344"/>
        <end position="535"/>
    </location>
</feature>
<reference evidence="2 3" key="1">
    <citation type="submission" date="2014-04" db="EMBL/GenBank/DDBJ databases">
        <authorList>
            <consortium name="DOE Joint Genome Institute"/>
            <person name="Kuo A."/>
            <person name="Girlanda M."/>
            <person name="Perotto S."/>
            <person name="Kohler A."/>
            <person name="Nagy L.G."/>
            <person name="Floudas D."/>
            <person name="Copeland A."/>
            <person name="Barry K.W."/>
            <person name="Cichocki N."/>
            <person name="Veneault-Fourrey C."/>
            <person name="LaButti K."/>
            <person name="Lindquist E.A."/>
            <person name="Lipzen A."/>
            <person name="Lundell T."/>
            <person name="Morin E."/>
            <person name="Murat C."/>
            <person name="Sun H."/>
            <person name="Tunlid A."/>
            <person name="Henrissat B."/>
            <person name="Grigoriev I.V."/>
            <person name="Hibbett D.S."/>
            <person name="Martin F."/>
            <person name="Nordberg H.P."/>
            <person name="Cantor M.N."/>
            <person name="Hua S.X."/>
        </authorList>
    </citation>
    <scope>NUCLEOTIDE SEQUENCE [LARGE SCALE GENOMIC DNA]</scope>
    <source>
        <strain evidence="2 3">MUT 4182</strain>
    </source>
</reference>
<protein>
    <submittedName>
        <fullName evidence="2">Uncharacterized protein</fullName>
    </submittedName>
</protein>
<dbReference type="GO" id="GO:0005634">
    <property type="term" value="C:nucleus"/>
    <property type="evidence" value="ECO:0007669"/>
    <property type="project" value="TreeGrafter"/>
</dbReference>
<feature type="compositionally biased region" description="Low complexity" evidence="1">
    <location>
        <begin position="10"/>
        <end position="22"/>
    </location>
</feature>
<name>A0A0C3K3P4_9AGAM</name>
<sequence>MSDNETDAGSTRSSRSTRAPRSPKAKALSKDHHRSRQRDKAESENASLGRALARLRQMFGSAKDPVSKAFEFSVGSSAADKETHRQNLELYEWMIEQSPSLEDQLDVQTRDPWKLVKTVGREIDEGRNEARNSDTAALKKGVSADFDLLDDEDDFGRWNPGLNVKRRSESWGYHHPQLAPLLTPIGMDWENDKDRDKLLSAGGIVDYRCWYPFMYEGRVADSKDLTKGLLRGDLLVKATNYVLHRRPDAQQGGRNVATIIGATQVTIELIAYITTLMRFVLSSEPRIDGGFDSYAFYSHIVSSMREMDLGWVEDLLGWWDNQVFPEQHKSRSTIFPGDTFASIKRQVQRARSHEQQESPGDVDGDEIHSTAQQQDRQEPMQASTSRKRNTTAAGFEREPRVLSEEAAGSDNENDQPRPAKAAKPARIKLRIQEPDEEDDERDGERDGEEDHERERQRLREREREREKEKEKEKRERERKREDPRAPVRRSQRNTRSPSAPRRSPSQDHSSESIRVSQPRAKNSTANKPKAPEKRR</sequence>
<dbReference type="HOGENOM" id="CLU_038195_0_0_1"/>
<evidence type="ECO:0000313" key="2">
    <source>
        <dbReference type="EMBL" id="KIO16033.1"/>
    </source>
</evidence>
<proteinExistence type="predicted"/>
<dbReference type="InterPro" id="IPR051372">
    <property type="entry name" value="CWC21"/>
</dbReference>
<organism evidence="2 3">
    <name type="scientific">Tulasnella calospora MUT 4182</name>
    <dbReference type="NCBI Taxonomy" id="1051891"/>
    <lineage>
        <taxon>Eukaryota</taxon>
        <taxon>Fungi</taxon>
        <taxon>Dikarya</taxon>
        <taxon>Basidiomycota</taxon>
        <taxon>Agaricomycotina</taxon>
        <taxon>Agaricomycetes</taxon>
        <taxon>Cantharellales</taxon>
        <taxon>Tulasnellaceae</taxon>
        <taxon>Tulasnella</taxon>
    </lineage>
</organism>
<dbReference type="Pfam" id="PF20414">
    <property type="entry name" value="DUF6698"/>
    <property type="match status" value="1"/>
</dbReference>
<accession>A0A0C3K3P4</accession>
<evidence type="ECO:0000256" key="1">
    <source>
        <dbReference type="SAM" id="MobiDB-lite"/>
    </source>
</evidence>
<dbReference type="STRING" id="1051891.A0A0C3K3P4"/>
<keyword evidence="3" id="KW-1185">Reference proteome</keyword>
<dbReference type="OrthoDB" id="2662502at2759"/>
<dbReference type="AlphaFoldDB" id="A0A0C3K3P4"/>
<feature type="region of interest" description="Disordered" evidence="1">
    <location>
        <begin position="1"/>
        <end position="48"/>
    </location>
</feature>
<dbReference type="EMBL" id="KN823701">
    <property type="protein sequence ID" value="KIO16033.1"/>
    <property type="molecule type" value="Genomic_DNA"/>
</dbReference>
<evidence type="ECO:0000313" key="3">
    <source>
        <dbReference type="Proteomes" id="UP000054248"/>
    </source>
</evidence>